<dbReference type="RefSeq" id="WP_066666623.1">
    <property type="nucleotide sequence ID" value="NZ_LYVF01000047.1"/>
</dbReference>
<name>A0A1B7LI55_9FIRM</name>
<dbReference type="EMBL" id="LYVF01000047">
    <property type="protein sequence ID" value="OAT85883.1"/>
    <property type="molecule type" value="Genomic_DNA"/>
</dbReference>
<evidence type="ECO:0000313" key="2">
    <source>
        <dbReference type="Proteomes" id="UP000078532"/>
    </source>
</evidence>
<proteinExistence type="predicted"/>
<dbReference type="Gene3D" id="3.20.20.210">
    <property type="match status" value="1"/>
</dbReference>
<comment type="caution">
    <text evidence="1">The sequence shown here is derived from an EMBL/GenBank/DDBJ whole genome shotgun (WGS) entry which is preliminary data.</text>
</comment>
<reference evidence="1 2" key="1">
    <citation type="submission" date="2016-04" db="EMBL/GenBank/DDBJ databases">
        <authorList>
            <person name="Evans L.H."/>
            <person name="Alamgir A."/>
            <person name="Owens N."/>
            <person name="Weber N.D."/>
            <person name="Virtaneva K."/>
            <person name="Barbian K."/>
            <person name="Babar A."/>
            <person name="Rosenke K."/>
        </authorList>
    </citation>
    <scope>NUCLEOTIDE SEQUENCE [LARGE SCALE GENOMIC DNA]</scope>
    <source>
        <strain evidence="1 2">LMa1</strain>
    </source>
</reference>
<evidence type="ECO:0000313" key="1">
    <source>
        <dbReference type="EMBL" id="OAT85883.1"/>
    </source>
</evidence>
<sequence>MKKFTGNCLITAMGILPHDNLEQAMDVALSVDIPFWPQLPRLSFYEDMYVQISEHFPGMRVYEDQLRVQLSQPAFYEELMDYAVKSENDELFKLSPAYSVALDAFLSRDLSAYYAIRGQTIGPISFGMKITTEDLRPIIYNDDVREFLFDFIARKVNVQYRQLRAVHPNAFVWVDEPGLEIIFGSFAGYTSDRAKKDFLRFLEGLEGPRGVHLCGNPDWSFLLSGLDLDILSLDVFGNGEIFSRYAGEVKQFLDDGHIICWGIVPTLTEEFSAESVASLAARLEEVWDRLAAKGISKELIVSQAWLAPARCCLINADGHATVENAFASLRAVAEHLRKKYGLPPG</sequence>
<gene>
    <name evidence="1" type="ORF">A6M21_05270</name>
</gene>
<dbReference type="OrthoDB" id="144815at2"/>
<evidence type="ECO:0008006" key="3">
    <source>
        <dbReference type="Google" id="ProtNLM"/>
    </source>
</evidence>
<organism evidence="1 2">
    <name type="scientific">Desulfotomaculum copahuensis</name>
    <dbReference type="NCBI Taxonomy" id="1838280"/>
    <lineage>
        <taxon>Bacteria</taxon>
        <taxon>Bacillati</taxon>
        <taxon>Bacillota</taxon>
        <taxon>Clostridia</taxon>
        <taxon>Eubacteriales</taxon>
        <taxon>Desulfotomaculaceae</taxon>
        <taxon>Desulfotomaculum</taxon>
    </lineage>
</organism>
<dbReference type="AlphaFoldDB" id="A0A1B7LI55"/>
<dbReference type="InterPro" id="IPR038071">
    <property type="entry name" value="UROD/MetE-like_sf"/>
</dbReference>
<protein>
    <recommendedName>
        <fullName evidence="3">Methionine synthase</fullName>
    </recommendedName>
</protein>
<dbReference type="STRING" id="1838280.A6M21_05270"/>
<dbReference type="SUPFAM" id="SSF51726">
    <property type="entry name" value="UROD/MetE-like"/>
    <property type="match status" value="1"/>
</dbReference>
<dbReference type="Proteomes" id="UP000078532">
    <property type="component" value="Unassembled WGS sequence"/>
</dbReference>
<keyword evidence="2" id="KW-1185">Reference proteome</keyword>
<accession>A0A1B7LI55</accession>